<organism evidence="1 2">
    <name type="scientific">Haloactinospora alba</name>
    <dbReference type="NCBI Taxonomy" id="405555"/>
    <lineage>
        <taxon>Bacteria</taxon>
        <taxon>Bacillati</taxon>
        <taxon>Actinomycetota</taxon>
        <taxon>Actinomycetes</taxon>
        <taxon>Streptosporangiales</taxon>
        <taxon>Nocardiopsidaceae</taxon>
        <taxon>Haloactinospora</taxon>
    </lineage>
</organism>
<gene>
    <name evidence="1" type="ORF">FHX37_0618</name>
</gene>
<evidence type="ECO:0000313" key="2">
    <source>
        <dbReference type="Proteomes" id="UP000317422"/>
    </source>
</evidence>
<accession>A0A543NFX0</accession>
<dbReference type="AlphaFoldDB" id="A0A543NFX0"/>
<evidence type="ECO:0000313" key="1">
    <source>
        <dbReference type="EMBL" id="TQN30736.1"/>
    </source>
</evidence>
<dbReference type="EMBL" id="VFQC01000001">
    <property type="protein sequence ID" value="TQN30736.1"/>
    <property type="molecule type" value="Genomic_DNA"/>
</dbReference>
<comment type="caution">
    <text evidence="1">The sequence shown here is derived from an EMBL/GenBank/DDBJ whole genome shotgun (WGS) entry which is preliminary data.</text>
</comment>
<name>A0A543NFX0_9ACTN</name>
<keyword evidence="2" id="KW-1185">Reference proteome</keyword>
<dbReference type="Proteomes" id="UP000317422">
    <property type="component" value="Unassembled WGS sequence"/>
</dbReference>
<proteinExistence type="predicted"/>
<protein>
    <submittedName>
        <fullName evidence="1">Uncharacterized protein</fullName>
    </submittedName>
</protein>
<sequence length="139" mass="15617">MRGGRRLRHRLCGGVHKAPNIERLACYCPDMDQPSSLVVCRAGHTAHYPAALETAANTGTDLAFCIACDCQRVHMVVLYSGERPRVVASGDVDLYARFEATEWPERVHTDEAGAFFYREMEPLGLALFLEEERRDHRPG</sequence>
<reference evidence="1 2" key="1">
    <citation type="submission" date="2019-06" db="EMBL/GenBank/DDBJ databases">
        <title>Sequencing the genomes of 1000 actinobacteria strains.</title>
        <authorList>
            <person name="Klenk H.-P."/>
        </authorList>
    </citation>
    <scope>NUCLEOTIDE SEQUENCE [LARGE SCALE GENOMIC DNA]</scope>
    <source>
        <strain evidence="1 2">DSM 45015</strain>
    </source>
</reference>